<feature type="region of interest" description="Disordered" evidence="1">
    <location>
        <begin position="284"/>
        <end position="333"/>
    </location>
</feature>
<evidence type="ECO:0008006" key="4">
    <source>
        <dbReference type="Google" id="ProtNLM"/>
    </source>
</evidence>
<feature type="compositionally biased region" description="Low complexity" evidence="1">
    <location>
        <begin position="658"/>
        <end position="678"/>
    </location>
</feature>
<dbReference type="EMBL" id="JAULSO010000001">
    <property type="protein sequence ID" value="KAK3693860.1"/>
    <property type="molecule type" value="Genomic_DNA"/>
</dbReference>
<feature type="region of interest" description="Disordered" evidence="1">
    <location>
        <begin position="925"/>
        <end position="954"/>
    </location>
</feature>
<reference evidence="2" key="1">
    <citation type="journal article" date="2023" name="Mol. Phylogenet. Evol.">
        <title>Genome-scale phylogeny and comparative genomics of the fungal order Sordariales.</title>
        <authorList>
            <person name="Hensen N."/>
            <person name="Bonometti L."/>
            <person name="Westerberg I."/>
            <person name="Brannstrom I.O."/>
            <person name="Guillou S."/>
            <person name="Cros-Aarteil S."/>
            <person name="Calhoun S."/>
            <person name="Haridas S."/>
            <person name="Kuo A."/>
            <person name="Mondo S."/>
            <person name="Pangilinan J."/>
            <person name="Riley R."/>
            <person name="LaButti K."/>
            <person name="Andreopoulos B."/>
            <person name="Lipzen A."/>
            <person name="Chen C."/>
            <person name="Yan M."/>
            <person name="Daum C."/>
            <person name="Ng V."/>
            <person name="Clum A."/>
            <person name="Steindorff A."/>
            <person name="Ohm R.A."/>
            <person name="Martin F."/>
            <person name="Silar P."/>
            <person name="Natvig D.O."/>
            <person name="Lalanne C."/>
            <person name="Gautier V."/>
            <person name="Ament-Velasquez S.L."/>
            <person name="Kruys A."/>
            <person name="Hutchinson M.I."/>
            <person name="Powell A.J."/>
            <person name="Barry K."/>
            <person name="Miller A.N."/>
            <person name="Grigoriev I.V."/>
            <person name="Debuchy R."/>
            <person name="Gladieux P."/>
            <person name="Hiltunen Thoren M."/>
            <person name="Johannesson H."/>
        </authorList>
    </citation>
    <scope>NUCLEOTIDE SEQUENCE</scope>
    <source>
        <strain evidence="2">CBS 314.62</strain>
    </source>
</reference>
<organism evidence="2 3">
    <name type="scientific">Podospora appendiculata</name>
    <dbReference type="NCBI Taxonomy" id="314037"/>
    <lineage>
        <taxon>Eukaryota</taxon>
        <taxon>Fungi</taxon>
        <taxon>Dikarya</taxon>
        <taxon>Ascomycota</taxon>
        <taxon>Pezizomycotina</taxon>
        <taxon>Sordariomycetes</taxon>
        <taxon>Sordariomycetidae</taxon>
        <taxon>Sordariales</taxon>
        <taxon>Podosporaceae</taxon>
        <taxon>Podospora</taxon>
    </lineage>
</organism>
<comment type="caution">
    <text evidence="2">The sequence shown here is derived from an EMBL/GenBank/DDBJ whole genome shotgun (WGS) entry which is preliminary data.</text>
</comment>
<feature type="region of interest" description="Disordered" evidence="1">
    <location>
        <begin position="443"/>
        <end position="489"/>
    </location>
</feature>
<feature type="region of interest" description="Disordered" evidence="1">
    <location>
        <begin position="74"/>
        <end position="97"/>
    </location>
</feature>
<keyword evidence="3" id="KW-1185">Reference proteome</keyword>
<feature type="compositionally biased region" description="Basic residues" evidence="1">
    <location>
        <begin position="749"/>
        <end position="760"/>
    </location>
</feature>
<protein>
    <recommendedName>
        <fullName evidence="4">Stc1 domain-containing protein</fullName>
    </recommendedName>
</protein>
<feature type="region of interest" description="Disordered" evidence="1">
    <location>
        <begin position="599"/>
        <end position="643"/>
    </location>
</feature>
<accession>A0AAE0XI95</accession>
<feature type="compositionally biased region" description="Polar residues" evidence="1">
    <location>
        <begin position="727"/>
        <end position="737"/>
    </location>
</feature>
<proteinExistence type="predicted"/>
<feature type="region of interest" description="Disordered" evidence="1">
    <location>
        <begin position="658"/>
        <end position="709"/>
    </location>
</feature>
<evidence type="ECO:0000256" key="1">
    <source>
        <dbReference type="SAM" id="MobiDB-lite"/>
    </source>
</evidence>
<reference evidence="2" key="2">
    <citation type="submission" date="2023-06" db="EMBL/GenBank/DDBJ databases">
        <authorList>
            <consortium name="Lawrence Berkeley National Laboratory"/>
            <person name="Haridas S."/>
            <person name="Hensen N."/>
            <person name="Bonometti L."/>
            <person name="Westerberg I."/>
            <person name="Brannstrom I.O."/>
            <person name="Guillou S."/>
            <person name="Cros-Aarteil S."/>
            <person name="Calhoun S."/>
            <person name="Kuo A."/>
            <person name="Mondo S."/>
            <person name="Pangilinan J."/>
            <person name="Riley R."/>
            <person name="Labutti K."/>
            <person name="Andreopoulos B."/>
            <person name="Lipzen A."/>
            <person name="Chen C."/>
            <person name="Yanf M."/>
            <person name="Daum C."/>
            <person name="Ng V."/>
            <person name="Clum A."/>
            <person name="Steindorff A."/>
            <person name="Ohm R."/>
            <person name="Martin F."/>
            <person name="Silar P."/>
            <person name="Natvig D."/>
            <person name="Lalanne C."/>
            <person name="Gautier V."/>
            <person name="Ament-Velasquez S.L."/>
            <person name="Kruys A."/>
            <person name="Hutchinson M.I."/>
            <person name="Powell A.J."/>
            <person name="Barry K."/>
            <person name="Miller A.N."/>
            <person name="Grigoriev I.V."/>
            <person name="Debuchy R."/>
            <person name="Gladieux P."/>
            <person name="Thoren M.H."/>
            <person name="Johannesson H."/>
        </authorList>
    </citation>
    <scope>NUCLEOTIDE SEQUENCE</scope>
    <source>
        <strain evidence="2">CBS 314.62</strain>
    </source>
</reference>
<evidence type="ECO:0000313" key="3">
    <source>
        <dbReference type="Proteomes" id="UP001270362"/>
    </source>
</evidence>
<feature type="compositionally biased region" description="Basic residues" evidence="1">
    <location>
        <begin position="293"/>
        <end position="313"/>
    </location>
</feature>
<feature type="region of interest" description="Disordered" evidence="1">
    <location>
        <begin position="45"/>
        <end position="64"/>
    </location>
</feature>
<feature type="region of interest" description="Disordered" evidence="1">
    <location>
        <begin position="506"/>
        <end position="578"/>
    </location>
</feature>
<dbReference type="AlphaFoldDB" id="A0AAE0XI95"/>
<feature type="region of interest" description="Disordered" evidence="1">
    <location>
        <begin position="980"/>
        <end position="1003"/>
    </location>
</feature>
<name>A0AAE0XI95_9PEZI</name>
<feature type="compositionally biased region" description="Polar residues" evidence="1">
    <location>
        <begin position="679"/>
        <end position="698"/>
    </location>
</feature>
<dbReference type="Proteomes" id="UP001270362">
    <property type="component" value="Unassembled WGS sequence"/>
</dbReference>
<feature type="compositionally biased region" description="Basic and acidic residues" evidence="1">
    <location>
        <begin position="611"/>
        <end position="637"/>
    </location>
</feature>
<evidence type="ECO:0000313" key="2">
    <source>
        <dbReference type="EMBL" id="KAK3693860.1"/>
    </source>
</evidence>
<feature type="compositionally biased region" description="Polar residues" evidence="1">
    <location>
        <begin position="524"/>
        <end position="544"/>
    </location>
</feature>
<feature type="compositionally biased region" description="Basic and acidic residues" evidence="1">
    <location>
        <begin position="567"/>
        <end position="578"/>
    </location>
</feature>
<feature type="region of interest" description="Disordered" evidence="1">
    <location>
        <begin position="1"/>
        <end position="26"/>
    </location>
</feature>
<feature type="region of interest" description="Disordered" evidence="1">
    <location>
        <begin position="722"/>
        <end position="769"/>
    </location>
</feature>
<gene>
    <name evidence="2" type="ORF">B0T22DRAFT_533035</name>
</gene>
<sequence>MAPTRATRGLDINSANARAQRRTPNIHPFDIAARLADKAREGIAKKFRSNGSTDPVRTPVRPWDDLELYDLESDEEMDDETPPPRYSFSGTTKPGSGDRAVRCLKELDGSIDWRHDCAVKVNYDSEIDQTPIQCLKSEAKHQKKESSLTAPALDSSKMRAAYAGRSAAYEIPSMEGQPWASPAFLPHTQHFGLPFMAPPPGLPTVMALPAMPAMPTMPVYNIPHPRMMPAFVPGPVPGPGHVNIRRPVSVPVPVPVPVPVSVPVTVSAPLTDPFVSEPVVNSAPAVMPERARSRSSSRSRSRSRSRSPVHVHNRVSQYHLVKRARERSRDGDTSAPLYQHTCYLCGDRRSKAYSDNHKIVPGRMPQHSLCTSCRARPDVQFYLAAGLGPDGYNVENAGRHWCPECGILRSLRYHNKYPKGAKASESDVCHRCEEFADYVGSPKRWTSTSPDSSRESWESWEMDSDSHMDPETTPTTLRSTHRSETSTADSSAIYSIGIITPPRSPVLDASFRPEPAEGGFITPVGSQSRIRSCLSNRTPSSGTSDSRKGGKVEWSDPLVSSEQIAEDYDRSPIETPPRDYGVRIADLLSDEFNRSRLAESNRQNGALKGPSYERHQSEVARRVSDYMSEPKPEDQRNSSDGAEVPYWQTEACREELASNPFLSSSSSEAEASHLEAASTNCSGSNDNSMSDNTDTYTATKPEFPSEGLLYMDEAEVARRTERLRELASTSSSTTHPVSLSPPATPVAGHRGHHRSNHVHHPSSSPAPEFKMPNFSYPTSRVYYTGSPFSVISVTSSAAAAAAGGASHRVAEPEYLESDSGYTGTLLTTERASSGKAHGTKYKVNDDKKKYSSLSGIPVPAHQTVYDMSEESTATRPLSGIPAPASCMPLSGIPMPSHQDPCYTSAMEESPFSTVFDIPASTPLSDVPLSGIPIPPPKTGSSGSGSGSDSGSSRRVFETVARWLASSGDDDGVATNVAASHYAPRAPRAFADEADSTSAGRWASDPMASCVAHTGHSELGNA</sequence>
<feature type="compositionally biased region" description="Basic and acidic residues" evidence="1">
    <location>
        <begin position="545"/>
        <end position="554"/>
    </location>
</feature>